<dbReference type="GO" id="GO:0016829">
    <property type="term" value="F:lyase activity"/>
    <property type="evidence" value="ECO:0007669"/>
    <property type="project" value="InterPro"/>
</dbReference>
<dbReference type="InterPro" id="IPR005656">
    <property type="entry name" value="MmgE_PrpD"/>
</dbReference>
<feature type="domain" description="MmgE/PrpD C-terminal" evidence="3">
    <location>
        <begin position="264"/>
        <end position="429"/>
    </location>
</feature>
<keyword evidence="5" id="KW-1185">Reference proteome</keyword>
<dbReference type="AlphaFoldDB" id="A0A4R7W638"/>
<reference evidence="4 5" key="1">
    <citation type="submission" date="2019-03" db="EMBL/GenBank/DDBJ databases">
        <title>Genomic Encyclopedia of Archaeal and Bacterial Type Strains, Phase II (KMG-II): from individual species to whole genera.</title>
        <authorList>
            <person name="Goeker M."/>
        </authorList>
    </citation>
    <scope>NUCLEOTIDE SEQUENCE [LARGE SCALE GENOMIC DNA]</scope>
    <source>
        <strain evidence="4 5">DSM 45499</strain>
    </source>
</reference>
<evidence type="ECO:0000259" key="2">
    <source>
        <dbReference type="Pfam" id="PF03972"/>
    </source>
</evidence>
<dbReference type="Proteomes" id="UP000294927">
    <property type="component" value="Unassembled WGS sequence"/>
</dbReference>
<feature type="domain" description="MmgE/PrpD N-terminal" evidence="2">
    <location>
        <begin position="7"/>
        <end position="239"/>
    </location>
</feature>
<organism evidence="4 5">
    <name type="scientific">Actinophytocola oryzae</name>
    <dbReference type="NCBI Taxonomy" id="502181"/>
    <lineage>
        <taxon>Bacteria</taxon>
        <taxon>Bacillati</taxon>
        <taxon>Actinomycetota</taxon>
        <taxon>Actinomycetes</taxon>
        <taxon>Pseudonocardiales</taxon>
        <taxon>Pseudonocardiaceae</taxon>
    </lineage>
</organism>
<proteinExistence type="inferred from homology"/>
<dbReference type="InterPro" id="IPR045337">
    <property type="entry name" value="MmgE_PrpD_C"/>
</dbReference>
<dbReference type="Gene3D" id="3.30.1330.120">
    <property type="entry name" value="2-methylcitrate dehydratase PrpD"/>
    <property type="match status" value="1"/>
</dbReference>
<evidence type="ECO:0000313" key="5">
    <source>
        <dbReference type="Proteomes" id="UP000294927"/>
    </source>
</evidence>
<dbReference type="InterPro" id="IPR042183">
    <property type="entry name" value="MmgE/PrpD_sf_1"/>
</dbReference>
<dbReference type="Gene3D" id="1.10.4100.10">
    <property type="entry name" value="2-methylcitrate dehydratase PrpD"/>
    <property type="match status" value="1"/>
</dbReference>
<dbReference type="SUPFAM" id="SSF103378">
    <property type="entry name" value="2-methylcitrate dehydratase PrpD"/>
    <property type="match status" value="1"/>
</dbReference>
<comment type="caution">
    <text evidence="4">The sequence shown here is derived from an EMBL/GenBank/DDBJ whole genome shotgun (WGS) entry which is preliminary data.</text>
</comment>
<gene>
    <name evidence="4" type="ORF">CLV71_101618</name>
</gene>
<name>A0A4R7W638_9PSEU</name>
<dbReference type="Pfam" id="PF19305">
    <property type="entry name" value="MmgE_PrpD_C"/>
    <property type="match status" value="1"/>
</dbReference>
<dbReference type="InterPro" id="IPR042188">
    <property type="entry name" value="MmgE/PrpD_sf_2"/>
</dbReference>
<accession>A0A4R7W638</accession>
<dbReference type="OrthoDB" id="9797528at2"/>
<evidence type="ECO:0000259" key="3">
    <source>
        <dbReference type="Pfam" id="PF19305"/>
    </source>
</evidence>
<dbReference type="Pfam" id="PF03972">
    <property type="entry name" value="MmgE_PrpD_N"/>
    <property type="match status" value="1"/>
</dbReference>
<dbReference type="InterPro" id="IPR045336">
    <property type="entry name" value="MmgE_PrpD_N"/>
</dbReference>
<protein>
    <submittedName>
        <fullName evidence="4">2-methylcitrate dehydratase PrpD</fullName>
    </submittedName>
</protein>
<dbReference type="RefSeq" id="WP_133900975.1">
    <property type="nucleotide sequence ID" value="NZ_SOCP01000001.1"/>
</dbReference>
<sequence>MTLAAGIAEFVVSTRDVPAEDLDVVARSVFDTVGAALAGATSPQGRIVGEHVRATAGPARCTVLGAGYRTDAASAAYANGTFAHSDDFDDMGGYGHPSAPLVPALLAVAEHLGTAASGRDLCVAHCLGFEVAAALCGGYDQYDRCFHSTPVFGVLGATCGVARLLGLSVEQTVAALAIAATEAAGLGRATGTMVKPLHAGQAARNAVVAGLLARQGATGSPAVFEARGGFLESFVGHRALDADALVARLGAPFRAARTLFVKRFPCCGSNHSAVSALLDLVRTHGIGADDVDEVVVHGMTETSPVLRYPSPADGCEAKFSIRYALAAVLVRGGLGVDDFRDERWADPPVVAAMEKVRGEVVSRWTTSGAHKRRGNPITVRLRDGRELTASVPRSDLVGGPKAPLPEDQLLGKFRDNARRSLPAESVAAAEKAWRAVESTPDVRTAIATVEGSGTWRRQAS</sequence>
<evidence type="ECO:0000256" key="1">
    <source>
        <dbReference type="ARBA" id="ARBA00006174"/>
    </source>
</evidence>
<dbReference type="PANTHER" id="PTHR16943">
    <property type="entry name" value="2-METHYLCITRATE DEHYDRATASE-RELATED"/>
    <property type="match status" value="1"/>
</dbReference>
<dbReference type="PANTHER" id="PTHR16943:SF8">
    <property type="entry name" value="2-METHYLCITRATE DEHYDRATASE"/>
    <property type="match status" value="1"/>
</dbReference>
<dbReference type="InterPro" id="IPR036148">
    <property type="entry name" value="MmgE/PrpD_sf"/>
</dbReference>
<comment type="similarity">
    <text evidence="1">Belongs to the PrpD family.</text>
</comment>
<dbReference type="EMBL" id="SOCP01000001">
    <property type="protein sequence ID" value="TDV57745.1"/>
    <property type="molecule type" value="Genomic_DNA"/>
</dbReference>
<evidence type="ECO:0000313" key="4">
    <source>
        <dbReference type="EMBL" id="TDV57745.1"/>
    </source>
</evidence>